<name>A0A914VLQ3_9BILA</name>
<sequence length="143" mass="15858">MTSSFRTLVEVALHTLCSAYSALVTIPFCSYTIRRRDSLVSHLYPGAQLISQHPIISLQHSVLNCEKPVPLFYSFHLGLRVFASSFQLFVSSTTLFAGGVNLFARTEETTPACIQLLQKQAAPIAQLRLIKTFGLFASHNHTC</sequence>
<dbReference type="WBParaSite" id="PSAMB.scaffold2130size25173.g16622.t1">
    <property type="protein sequence ID" value="PSAMB.scaffold2130size25173.g16622.t1"/>
    <property type="gene ID" value="PSAMB.scaffold2130size25173.g16622"/>
</dbReference>
<keyword evidence="1" id="KW-1185">Reference proteome</keyword>
<evidence type="ECO:0000313" key="1">
    <source>
        <dbReference type="Proteomes" id="UP000887566"/>
    </source>
</evidence>
<dbReference type="AlphaFoldDB" id="A0A914VLQ3"/>
<dbReference type="Proteomes" id="UP000887566">
    <property type="component" value="Unplaced"/>
</dbReference>
<protein>
    <submittedName>
        <fullName evidence="2">Secreted protein</fullName>
    </submittedName>
</protein>
<accession>A0A914VLQ3</accession>
<reference evidence="2" key="1">
    <citation type="submission" date="2022-11" db="UniProtKB">
        <authorList>
            <consortium name="WormBaseParasite"/>
        </authorList>
    </citation>
    <scope>IDENTIFICATION</scope>
</reference>
<evidence type="ECO:0000313" key="2">
    <source>
        <dbReference type="WBParaSite" id="PSAMB.scaffold2130size25173.g16622.t1"/>
    </source>
</evidence>
<organism evidence="1 2">
    <name type="scientific">Plectus sambesii</name>
    <dbReference type="NCBI Taxonomy" id="2011161"/>
    <lineage>
        <taxon>Eukaryota</taxon>
        <taxon>Metazoa</taxon>
        <taxon>Ecdysozoa</taxon>
        <taxon>Nematoda</taxon>
        <taxon>Chromadorea</taxon>
        <taxon>Plectida</taxon>
        <taxon>Plectina</taxon>
        <taxon>Plectoidea</taxon>
        <taxon>Plectidae</taxon>
        <taxon>Plectus</taxon>
    </lineage>
</organism>
<proteinExistence type="predicted"/>